<comment type="similarity">
    <text evidence="3 8">Belongs to the CTL (choline transporter-like) family.</text>
</comment>
<dbReference type="EMBL" id="AFBI03000154">
    <property type="protein sequence ID" value="EJW01467.1"/>
    <property type="molecule type" value="Genomic_DNA"/>
</dbReference>
<name>J9DJB0_EDHAE</name>
<feature type="transmembrane region" description="Helical" evidence="8">
    <location>
        <begin position="102"/>
        <end position="122"/>
    </location>
</feature>
<evidence type="ECO:0000256" key="4">
    <source>
        <dbReference type="ARBA" id="ARBA00015388"/>
    </source>
</evidence>
<comment type="function">
    <text evidence="1 8">Probably involved in transport through the plasma membrane.</text>
</comment>
<feature type="transmembrane region" description="Helical" evidence="8">
    <location>
        <begin position="12"/>
        <end position="30"/>
    </location>
</feature>
<evidence type="ECO:0000256" key="2">
    <source>
        <dbReference type="ARBA" id="ARBA00004141"/>
    </source>
</evidence>
<reference evidence="10" key="2">
    <citation type="submission" date="2015-07" db="EMBL/GenBank/DDBJ databases">
        <title>Contrasting host-pathogen interactions and genome evolution in two generalist and specialist microsporidian pathogens of mosquitoes.</title>
        <authorList>
            <consortium name="The Broad Institute Genomics Platform"/>
            <consortium name="The Broad Institute Genome Sequencing Center for Infectious Disease"/>
            <person name="Cuomo C.A."/>
            <person name="Sanscrainte N.D."/>
            <person name="Goldberg J.M."/>
            <person name="Heiman D."/>
            <person name="Young S."/>
            <person name="Zeng Q."/>
            <person name="Becnel J.J."/>
            <person name="Birren B.W."/>
        </authorList>
    </citation>
    <scope>NUCLEOTIDE SEQUENCE [LARGE SCALE GENOMIC DNA]</scope>
    <source>
        <strain evidence="10">USNM 41457</strain>
    </source>
</reference>
<evidence type="ECO:0000256" key="6">
    <source>
        <dbReference type="ARBA" id="ARBA00022989"/>
    </source>
</evidence>
<dbReference type="PANTHER" id="PTHR12385">
    <property type="entry name" value="CHOLINE TRANSPORTER-LIKE (SLC FAMILY 44)"/>
    <property type="match status" value="1"/>
</dbReference>
<comment type="subcellular location">
    <subcellularLocation>
        <location evidence="8">Cell membrane</location>
        <topology evidence="8">Multi-pass membrane protein</topology>
    </subcellularLocation>
    <subcellularLocation>
        <location evidence="2">Membrane</location>
        <topology evidence="2">Multi-pass membrane protein</topology>
    </subcellularLocation>
</comment>
<dbReference type="AlphaFoldDB" id="J9DJB0"/>
<feature type="transmembrane region" description="Helical" evidence="8">
    <location>
        <begin position="175"/>
        <end position="197"/>
    </location>
</feature>
<evidence type="ECO:0000256" key="1">
    <source>
        <dbReference type="ARBA" id="ARBA00002957"/>
    </source>
</evidence>
<dbReference type="HOGENOM" id="CLU_056395_0_0_1"/>
<feature type="transmembrane region" description="Helical" evidence="8">
    <location>
        <begin position="265"/>
        <end position="296"/>
    </location>
</feature>
<dbReference type="Proteomes" id="UP000003163">
    <property type="component" value="Unassembled WGS sequence"/>
</dbReference>
<evidence type="ECO:0000256" key="8">
    <source>
        <dbReference type="RuleBase" id="RU368066"/>
    </source>
</evidence>
<evidence type="ECO:0000256" key="7">
    <source>
        <dbReference type="ARBA" id="ARBA00023136"/>
    </source>
</evidence>
<feature type="transmembrane region" description="Helical" evidence="8">
    <location>
        <begin position="362"/>
        <end position="380"/>
    </location>
</feature>
<keyword evidence="6 8" id="KW-1133">Transmembrane helix</keyword>
<dbReference type="GO" id="GO:0005886">
    <property type="term" value="C:plasma membrane"/>
    <property type="evidence" value="ECO:0007669"/>
    <property type="project" value="UniProtKB-SubCell"/>
</dbReference>
<dbReference type="PANTHER" id="PTHR12385:SF4">
    <property type="entry name" value="PROTEIN PNS1"/>
    <property type="match status" value="1"/>
</dbReference>
<keyword evidence="5 8" id="KW-0812">Transmembrane</keyword>
<feature type="transmembrane region" description="Helical" evidence="8">
    <location>
        <begin position="78"/>
        <end position="96"/>
    </location>
</feature>
<feature type="transmembrane region" description="Helical" evidence="8">
    <location>
        <begin position="317"/>
        <end position="342"/>
    </location>
</feature>
<dbReference type="OMA" id="IVINHIT"/>
<dbReference type="GO" id="GO:0022857">
    <property type="term" value="F:transmembrane transporter activity"/>
    <property type="evidence" value="ECO:0007669"/>
    <property type="project" value="UniProtKB-UniRule"/>
</dbReference>
<keyword evidence="10" id="KW-1185">Reference proteome</keyword>
<comment type="caution">
    <text evidence="9">The sequence shown here is derived from an EMBL/GenBank/DDBJ whole genome shotgun (WGS) entry which is preliminary data.</text>
</comment>
<gene>
    <name evidence="9" type="ORF">EDEG_03949</name>
</gene>
<evidence type="ECO:0000313" key="9">
    <source>
        <dbReference type="EMBL" id="EJW01467.1"/>
    </source>
</evidence>
<feature type="transmembrane region" description="Helical" evidence="8">
    <location>
        <begin position="143"/>
        <end position="163"/>
    </location>
</feature>
<evidence type="ECO:0000256" key="3">
    <source>
        <dbReference type="ARBA" id="ARBA00007168"/>
    </source>
</evidence>
<evidence type="ECO:0000313" key="10">
    <source>
        <dbReference type="Proteomes" id="UP000003163"/>
    </source>
</evidence>
<keyword evidence="7 8" id="KW-0472">Membrane</keyword>
<evidence type="ECO:0000256" key="5">
    <source>
        <dbReference type="ARBA" id="ARBA00022692"/>
    </source>
</evidence>
<protein>
    <recommendedName>
        <fullName evidence="4 8">Protein PNS1</fullName>
    </recommendedName>
</protein>
<reference evidence="9 10" key="1">
    <citation type="submission" date="2011-08" db="EMBL/GenBank/DDBJ databases">
        <authorList>
            <person name="Liu Z.J."/>
            <person name="Shi F.L."/>
            <person name="Lu J.Q."/>
            <person name="Li M."/>
            <person name="Wang Z.L."/>
        </authorList>
    </citation>
    <scope>NUCLEOTIDE SEQUENCE [LARGE SCALE GENOMIC DNA]</scope>
    <source>
        <strain evidence="9 10">USNM 41457</strain>
    </source>
</reference>
<accession>J9DJB0</accession>
<feature type="transmembrane region" description="Helical" evidence="8">
    <location>
        <begin position="226"/>
        <end position="245"/>
    </location>
</feature>
<dbReference type="InParanoid" id="J9DJB0"/>
<organism evidence="9 10">
    <name type="scientific">Edhazardia aedis (strain USNM 41457)</name>
    <name type="common">Microsporidian parasite</name>
    <dbReference type="NCBI Taxonomy" id="1003232"/>
    <lineage>
        <taxon>Eukaryota</taxon>
        <taxon>Fungi</taxon>
        <taxon>Fungi incertae sedis</taxon>
        <taxon>Microsporidia</taxon>
        <taxon>Edhazardia</taxon>
    </lineage>
</organism>
<dbReference type="OrthoDB" id="44736at2759"/>
<dbReference type="InterPro" id="IPR007603">
    <property type="entry name" value="Choline_transptr-like"/>
</dbReference>
<dbReference type="VEuPathDB" id="MicrosporidiaDB:EDEG_03949"/>
<feature type="transmembrane region" description="Helical" evidence="8">
    <location>
        <begin position="50"/>
        <end position="71"/>
    </location>
</feature>
<proteinExistence type="inferred from homology"/>
<sequence>MDNYKAEKRKVHDFWAFILFVIYGITVNFLLWMQESVESNILGALKMKDYIYICACIYGTIFVMGVGLFFFPKILMHISCLVLPLLSIFEGFIVGFNFNGPFFIVSLISSVLSLIFYYFFVMKHVKYSAVVAKAGTTVLFNNFTTLVLMVILGTVPCAVQSIYAFSKISLYSDNFSMWIAMVIMQGYWVTYFVFYVLRVMTGTLTYLDIVSRDNTLSNFYETAKNTLFAVGSCALGSFLIALVSTLKWCVQRNTDNNRDNLFAKIIQIIALILLQILGSIIKTLNTWGFIYLAIYGTSYKNSLSQSFDLITQRNSHCLINSFCMGSVISLFICIASVAFFSFRVSSFRDYDLFTKELIVTEIAIGYIILVGIQNGLNCFLSASHTIMLTYEIDPVSVEQKYSKAAKALAEQKLKN</sequence>
<dbReference type="STRING" id="1003232.J9DJB0"/>
<dbReference type="Pfam" id="PF04515">
    <property type="entry name" value="Choline_transpo"/>
    <property type="match status" value="1"/>
</dbReference>